<comment type="similarity">
    <text evidence="3">Belongs to the venom Kunitz-type family. Sea anemone type 2 potassium channel toxin subfamily.</text>
</comment>
<evidence type="ECO:0000256" key="4">
    <source>
        <dbReference type="ARBA" id="ARBA00022525"/>
    </source>
</evidence>
<feature type="chain" id="PRO_5045626604" description="BPTI/Kunitz inhibitor domain-containing protein" evidence="9">
    <location>
        <begin position="26"/>
        <end position="143"/>
    </location>
</feature>
<dbReference type="InterPro" id="IPR002223">
    <property type="entry name" value="Kunitz_BPTI"/>
</dbReference>
<dbReference type="PROSITE" id="PS50279">
    <property type="entry name" value="BPTI_KUNITZ_2"/>
    <property type="match status" value="1"/>
</dbReference>
<dbReference type="Gene3D" id="4.10.410.10">
    <property type="entry name" value="Pancreatic trypsin inhibitor Kunitz domain"/>
    <property type="match status" value="1"/>
</dbReference>
<dbReference type="EMBL" id="CALNXI010000016">
    <property type="protein sequence ID" value="CAH3014892.1"/>
    <property type="molecule type" value="Genomic_DNA"/>
</dbReference>
<dbReference type="InterPro" id="IPR020901">
    <property type="entry name" value="Prtase_inh_Kunz-CS"/>
</dbReference>
<dbReference type="PRINTS" id="PR00759">
    <property type="entry name" value="BASICPTASE"/>
</dbReference>
<dbReference type="PANTHER" id="PTHR10083:SF374">
    <property type="entry name" value="BPTI_KUNITZ INHIBITOR DOMAIN-CONTAINING PROTEIN"/>
    <property type="match status" value="1"/>
</dbReference>
<keyword evidence="5" id="KW-0646">Protease inhibitor</keyword>
<organism evidence="11 12">
    <name type="scientific">Porites evermanni</name>
    <dbReference type="NCBI Taxonomy" id="104178"/>
    <lineage>
        <taxon>Eukaryota</taxon>
        <taxon>Metazoa</taxon>
        <taxon>Cnidaria</taxon>
        <taxon>Anthozoa</taxon>
        <taxon>Hexacorallia</taxon>
        <taxon>Scleractinia</taxon>
        <taxon>Fungiina</taxon>
        <taxon>Poritidae</taxon>
        <taxon>Porites</taxon>
    </lineage>
</organism>
<evidence type="ECO:0000313" key="11">
    <source>
        <dbReference type="EMBL" id="CAH3014892.1"/>
    </source>
</evidence>
<evidence type="ECO:0000256" key="5">
    <source>
        <dbReference type="ARBA" id="ARBA00022690"/>
    </source>
</evidence>
<evidence type="ECO:0000256" key="2">
    <source>
        <dbReference type="ARBA" id="ARBA00004613"/>
    </source>
</evidence>
<dbReference type="SUPFAM" id="SSF57362">
    <property type="entry name" value="BPTI-like"/>
    <property type="match status" value="1"/>
</dbReference>
<dbReference type="CDD" id="cd00109">
    <property type="entry name" value="Kunitz-type"/>
    <property type="match status" value="1"/>
</dbReference>
<reference evidence="11 12" key="1">
    <citation type="submission" date="2022-05" db="EMBL/GenBank/DDBJ databases">
        <authorList>
            <consortium name="Genoscope - CEA"/>
            <person name="William W."/>
        </authorList>
    </citation>
    <scope>NUCLEOTIDE SEQUENCE [LARGE SCALE GENOMIC DNA]</scope>
</reference>
<name>A0ABN8LD96_9CNID</name>
<evidence type="ECO:0000256" key="6">
    <source>
        <dbReference type="ARBA" id="ARBA00022900"/>
    </source>
</evidence>
<evidence type="ECO:0000256" key="3">
    <source>
        <dbReference type="ARBA" id="ARBA00007226"/>
    </source>
</evidence>
<keyword evidence="6" id="KW-0722">Serine protease inhibitor</keyword>
<dbReference type="PROSITE" id="PS00280">
    <property type="entry name" value="BPTI_KUNITZ_1"/>
    <property type="match status" value="1"/>
</dbReference>
<evidence type="ECO:0000256" key="8">
    <source>
        <dbReference type="ARBA" id="ARBA00023331"/>
    </source>
</evidence>
<evidence type="ECO:0000313" key="12">
    <source>
        <dbReference type="Proteomes" id="UP001159427"/>
    </source>
</evidence>
<keyword evidence="7" id="KW-1015">Disulfide bond</keyword>
<feature type="signal peptide" evidence="9">
    <location>
        <begin position="1"/>
        <end position="25"/>
    </location>
</feature>
<comment type="caution">
    <text evidence="11">The sequence shown here is derived from an EMBL/GenBank/DDBJ whole genome shotgun (WGS) entry which is preliminary data.</text>
</comment>
<dbReference type="PANTHER" id="PTHR10083">
    <property type="entry name" value="KUNITZ-TYPE PROTEASE INHIBITOR-RELATED"/>
    <property type="match status" value="1"/>
</dbReference>
<dbReference type="Proteomes" id="UP001159427">
    <property type="component" value="Unassembled WGS sequence"/>
</dbReference>
<comment type="subcellular location">
    <subcellularLocation>
        <location evidence="1">Nematocyst</location>
    </subcellularLocation>
    <subcellularLocation>
        <location evidence="2">Secreted</location>
    </subcellularLocation>
</comment>
<sequence length="143" mass="15814">MRTQFFPIVTFVLISLVSLCVNVSANQELCELPPVTGPCRAAFPRWYYNSTAGKCLEFTYGGCMGNANNFDTDSNCTKTCAPSVVAQKDVEADEKTVRTYLKLVKEGKSPEIPVPFLSSNRRVRRSATGLSTSINTKRDCPFK</sequence>
<keyword evidence="12" id="KW-1185">Reference proteome</keyword>
<gene>
    <name evidence="11" type="ORF">PEVE_00008772</name>
</gene>
<dbReference type="InterPro" id="IPR036880">
    <property type="entry name" value="Kunitz_BPTI_sf"/>
</dbReference>
<evidence type="ECO:0000256" key="1">
    <source>
        <dbReference type="ARBA" id="ARBA00004532"/>
    </source>
</evidence>
<evidence type="ECO:0000256" key="9">
    <source>
        <dbReference type="SAM" id="SignalP"/>
    </source>
</evidence>
<evidence type="ECO:0000256" key="7">
    <source>
        <dbReference type="ARBA" id="ARBA00023157"/>
    </source>
</evidence>
<keyword evidence="9" id="KW-0732">Signal</keyword>
<dbReference type="Pfam" id="PF00014">
    <property type="entry name" value="Kunitz_BPTI"/>
    <property type="match status" value="1"/>
</dbReference>
<keyword evidence="8" id="KW-0166">Nematocyst</keyword>
<evidence type="ECO:0000259" key="10">
    <source>
        <dbReference type="PROSITE" id="PS50279"/>
    </source>
</evidence>
<protein>
    <recommendedName>
        <fullName evidence="10">BPTI/Kunitz inhibitor domain-containing protein</fullName>
    </recommendedName>
</protein>
<proteinExistence type="inferred from homology"/>
<keyword evidence="4" id="KW-0964">Secreted</keyword>
<accession>A0ABN8LD96</accession>
<dbReference type="SMART" id="SM00131">
    <property type="entry name" value="KU"/>
    <property type="match status" value="1"/>
</dbReference>
<feature type="domain" description="BPTI/Kunitz inhibitor" evidence="10">
    <location>
        <begin position="30"/>
        <end position="80"/>
    </location>
</feature>
<dbReference type="InterPro" id="IPR050098">
    <property type="entry name" value="TFPI/VKTCI-like"/>
</dbReference>